<sequence length="140" mass="15272">MYNSANEYGEATHNLACSYGRPKLPRLSPKRGSRPREEGRAHAYMRHHTRGEFTCVRRSVDSATPQAEHLPPAALHLPAAPFSRVPVLTPPQSLSTLPSNELGHSPATSSPESARDAPSRFATRPLQRIVSSTPCLAQVL</sequence>
<evidence type="ECO:0000256" key="1">
    <source>
        <dbReference type="SAM" id="MobiDB-lite"/>
    </source>
</evidence>
<name>A0A5B7D5J1_PORTR</name>
<feature type="compositionally biased region" description="Polar residues" evidence="1">
    <location>
        <begin position="90"/>
        <end position="99"/>
    </location>
</feature>
<gene>
    <name evidence="2" type="ORF">E2C01_008586</name>
</gene>
<proteinExistence type="predicted"/>
<feature type="region of interest" description="Disordered" evidence="1">
    <location>
        <begin position="14"/>
        <end position="42"/>
    </location>
</feature>
<feature type="region of interest" description="Disordered" evidence="1">
    <location>
        <begin position="89"/>
        <end position="126"/>
    </location>
</feature>
<dbReference type="AlphaFoldDB" id="A0A5B7D5J1"/>
<evidence type="ECO:0000313" key="2">
    <source>
        <dbReference type="EMBL" id="MPC15783.1"/>
    </source>
</evidence>
<keyword evidence="3" id="KW-1185">Reference proteome</keyword>
<reference evidence="2 3" key="1">
    <citation type="submission" date="2019-05" db="EMBL/GenBank/DDBJ databases">
        <title>Another draft genome of Portunus trituberculatus and its Hox gene families provides insights of decapod evolution.</title>
        <authorList>
            <person name="Jeong J.-H."/>
            <person name="Song I."/>
            <person name="Kim S."/>
            <person name="Choi T."/>
            <person name="Kim D."/>
            <person name="Ryu S."/>
            <person name="Kim W."/>
        </authorList>
    </citation>
    <scope>NUCLEOTIDE SEQUENCE [LARGE SCALE GENOMIC DNA]</scope>
    <source>
        <tissue evidence="2">Muscle</tissue>
    </source>
</reference>
<dbReference type="EMBL" id="VSRR010000454">
    <property type="protein sequence ID" value="MPC15783.1"/>
    <property type="molecule type" value="Genomic_DNA"/>
</dbReference>
<dbReference type="Proteomes" id="UP000324222">
    <property type="component" value="Unassembled WGS sequence"/>
</dbReference>
<accession>A0A5B7D5J1</accession>
<comment type="caution">
    <text evidence="2">The sequence shown here is derived from an EMBL/GenBank/DDBJ whole genome shotgun (WGS) entry which is preliminary data.</text>
</comment>
<protein>
    <submittedName>
        <fullName evidence="2">Uncharacterized protein</fullName>
    </submittedName>
</protein>
<organism evidence="2 3">
    <name type="scientific">Portunus trituberculatus</name>
    <name type="common">Swimming crab</name>
    <name type="synonym">Neptunus trituberculatus</name>
    <dbReference type="NCBI Taxonomy" id="210409"/>
    <lineage>
        <taxon>Eukaryota</taxon>
        <taxon>Metazoa</taxon>
        <taxon>Ecdysozoa</taxon>
        <taxon>Arthropoda</taxon>
        <taxon>Crustacea</taxon>
        <taxon>Multicrustacea</taxon>
        <taxon>Malacostraca</taxon>
        <taxon>Eumalacostraca</taxon>
        <taxon>Eucarida</taxon>
        <taxon>Decapoda</taxon>
        <taxon>Pleocyemata</taxon>
        <taxon>Brachyura</taxon>
        <taxon>Eubrachyura</taxon>
        <taxon>Portunoidea</taxon>
        <taxon>Portunidae</taxon>
        <taxon>Portuninae</taxon>
        <taxon>Portunus</taxon>
    </lineage>
</organism>
<evidence type="ECO:0000313" key="3">
    <source>
        <dbReference type="Proteomes" id="UP000324222"/>
    </source>
</evidence>